<dbReference type="PROSITE" id="PS50883">
    <property type="entry name" value="EAL"/>
    <property type="match status" value="1"/>
</dbReference>
<dbReference type="PANTHER" id="PTHR33121">
    <property type="entry name" value="CYCLIC DI-GMP PHOSPHODIESTERASE PDEF"/>
    <property type="match status" value="1"/>
</dbReference>
<dbReference type="OrthoDB" id="581425at2"/>
<sequence>MTLRKQSIVRIPGHELYGYELLLAHPKDTLGLMAEAGLLGDLDRYILETARSLARTERTRIFVNATSELLSKQRLPFSECDDLSGVVLEITERSRLDMEAVAAYLAPFRARGLEVALDDFGTGFNGLSRWGTLRPDYIKVALTNEMAHFFPLLRRAAEELEATIIAERVETPGQERWLRELGIGFGQGFLYGKPTPVVTAS</sequence>
<dbReference type="PATRIC" id="fig|1048834.4.peg.2261"/>
<dbReference type="EMBL" id="CP002902">
    <property type="protein sequence ID" value="AEJ44292.1"/>
    <property type="molecule type" value="Genomic_DNA"/>
</dbReference>
<dbReference type="InterPro" id="IPR035919">
    <property type="entry name" value="EAL_sf"/>
</dbReference>
<dbReference type="SUPFAM" id="SSF141868">
    <property type="entry name" value="EAL domain-like"/>
    <property type="match status" value="1"/>
</dbReference>
<dbReference type="HOGENOM" id="CLU_000445_70_50_9"/>
<feature type="domain" description="EAL" evidence="1">
    <location>
        <begin position="1"/>
        <end position="201"/>
    </location>
</feature>
<dbReference type="KEGG" id="aad:TC41_2392"/>
<dbReference type="CDD" id="cd01948">
    <property type="entry name" value="EAL"/>
    <property type="match status" value="1"/>
</dbReference>
<protein>
    <submittedName>
        <fullName evidence="2">Diguanylate phosphodiesterase</fullName>
    </submittedName>
</protein>
<proteinExistence type="predicted"/>
<dbReference type="SMART" id="SM00052">
    <property type="entry name" value="EAL"/>
    <property type="match status" value="1"/>
</dbReference>
<evidence type="ECO:0000313" key="3">
    <source>
        <dbReference type="Proteomes" id="UP000000292"/>
    </source>
</evidence>
<dbReference type="eggNOG" id="COG2200">
    <property type="taxonomic scope" value="Bacteria"/>
</dbReference>
<name>F8IGL2_ALIAT</name>
<dbReference type="Gene3D" id="3.20.20.450">
    <property type="entry name" value="EAL domain"/>
    <property type="match status" value="1"/>
</dbReference>
<dbReference type="GO" id="GO:0071111">
    <property type="term" value="F:cyclic-guanylate-specific phosphodiesterase activity"/>
    <property type="evidence" value="ECO:0007669"/>
    <property type="project" value="InterPro"/>
</dbReference>
<dbReference type="InterPro" id="IPR001633">
    <property type="entry name" value="EAL_dom"/>
</dbReference>
<organism evidence="2 3">
    <name type="scientific">Alicyclobacillus acidocaldarius (strain Tc-4-1)</name>
    <name type="common">Bacillus acidocaldarius</name>
    <dbReference type="NCBI Taxonomy" id="1048834"/>
    <lineage>
        <taxon>Bacteria</taxon>
        <taxon>Bacillati</taxon>
        <taxon>Bacillota</taxon>
        <taxon>Bacilli</taxon>
        <taxon>Bacillales</taxon>
        <taxon>Alicyclobacillaceae</taxon>
        <taxon>Alicyclobacillus</taxon>
    </lineage>
</organism>
<evidence type="ECO:0000259" key="1">
    <source>
        <dbReference type="PROSITE" id="PS50883"/>
    </source>
</evidence>
<dbReference type="InterPro" id="IPR050706">
    <property type="entry name" value="Cyclic-di-GMP_PDE-like"/>
</dbReference>
<dbReference type="PANTHER" id="PTHR33121:SF76">
    <property type="entry name" value="SIGNALING PROTEIN"/>
    <property type="match status" value="1"/>
</dbReference>
<dbReference type="AlphaFoldDB" id="F8IGL2"/>
<evidence type="ECO:0000313" key="2">
    <source>
        <dbReference type="EMBL" id="AEJ44292.1"/>
    </source>
</evidence>
<gene>
    <name evidence="2" type="ordered locus">TC41_2392</name>
</gene>
<reference evidence="2 3" key="1">
    <citation type="journal article" date="2011" name="J. Bacteriol.">
        <title>Complete Genome Sequence of Alicyclobacillus acidocaldarius Strain Tc-4-1.</title>
        <authorList>
            <person name="Chen Y."/>
            <person name="He Y."/>
            <person name="Zhang B."/>
            <person name="Yang J."/>
            <person name="Li W."/>
            <person name="Dong Z."/>
            <person name="Hu S."/>
        </authorList>
    </citation>
    <scope>NUCLEOTIDE SEQUENCE [LARGE SCALE GENOMIC DNA]</scope>
    <source>
        <strain evidence="2 3">Tc-4-1</strain>
    </source>
</reference>
<accession>F8IGL2</accession>
<dbReference type="RefSeq" id="WP_014465129.1">
    <property type="nucleotide sequence ID" value="NC_017167.1"/>
</dbReference>
<dbReference type="Pfam" id="PF00563">
    <property type="entry name" value="EAL"/>
    <property type="match status" value="1"/>
</dbReference>
<reference evidence="3" key="2">
    <citation type="submission" date="2011-06" db="EMBL/GenBank/DDBJ databases">
        <title>The complete genome sequence of Alicyclobacillus acidocaldarius sp. Tc-4-1.</title>
        <authorList>
            <person name="Chen Y."/>
            <person name="He Y."/>
            <person name="Dong Z."/>
            <person name="Hu S."/>
        </authorList>
    </citation>
    <scope>NUCLEOTIDE SEQUENCE [LARGE SCALE GENOMIC DNA]</scope>
    <source>
        <strain evidence="3">Tc-4-1</strain>
    </source>
</reference>
<dbReference type="STRING" id="1048834.TC41_2392"/>
<dbReference type="Proteomes" id="UP000000292">
    <property type="component" value="Chromosome"/>
</dbReference>